<dbReference type="Proteomes" id="UP000504618">
    <property type="component" value="Unplaced"/>
</dbReference>
<dbReference type="GeneID" id="112465082"/>
<proteinExistence type="predicted"/>
<feature type="region of interest" description="Disordered" evidence="1">
    <location>
        <begin position="312"/>
        <end position="381"/>
    </location>
</feature>
<evidence type="ECO:0000256" key="1">
    <source>
        <dbReference type="SAM" id="MobiDB-lite"/>
    </source>
</evidence>
<evidence type="ECO:0000313" key="3">
    <source>
        <dbReference type="RefSeq" id="XP_024888223.1"/>
    </source>
</evidence>
<evidence type="ECO:0000313" key="2">
    <source>
        <dbReference type="Proteomes" id="UP000504618"/>
    </source>
</evidence>
<dbReference type="PANTHER" id="PTHR34239:SF2">
    <property type="entry name" value="TRANSPOSABLE ELEMENT P TRANSPOSASE_THAP9 CONSERVED DOMAIN-CONTAINING PROTEIN"/>
    <property type="match status" value="1"/>
</dbReference>
<feature type="compositionally biased region" description="Basic and acidic residues" evidence="1">
    <location>
        <begin position="14"/>
        <end position="27"/>
    </location>
</feature>
<protein>
    <submittedName>
        <fullName evidence="3">Uncharacterized protein LOC112465082</fullName>
    </submittedName>
</protein>
<feature type="compositionally biased region" description="Polar residues" evidence="1">
    <location>
        <begin position="78"/>
        <end position="113"/>
    </location>
</feature>
<keyword evidence="2" id="KW-1185">Reference proteome</keyword>
<feature type="compositionally biased region" description="Low complexity" evidence="1">
    <location>
        <begin position="47"/>
        <end position="59"/>
    </location>
</feature>
<accession>A0A6J1R277</accession>
<reference evidence="3" key="1">
    <citation type="submission" date="2025-08" db="UniProtKB">
        <authorList>
            <consortium name="RefSeq"/>
        </authorList>
    </citation>
    <scope>IDENTIFICATION</scope>
    <source>
        <tissue evidence="3">Whole body</tissue>
    </source>
</reference>
<dbReference type="RefSeq" id="XP_024888223.1">
    <property type="nucleotide sequence ID" value="XM_025032455.1"/>
</dbReference>
<dbReference type="OrthoDB" id="7555264at2759"/>
<gene>
    <name evidence="3" type="primary">LOC112465082</name>
</gene>
<dbReference type="AlphaFoldDB" id="A0A6J1R277"/>
<feature type="compositionally biased region" description="Polar residues" evidence="1">
    <location>
        <begin position="340"/>
        <end position="381"/>
    </location>
</feature>
<feature type="compositionally biased region" description="Basic residues" evidence="1">
    <location>
        <begin position="330"/>
        <end position="339"/>
    </location>
</feature>
<feature type="compositionally biased region" description="Polar residues" evidence="1">
    <location>
        <begin position="312"/>
        <end position="329"/>
    </location>
</feature>
<feature type="region of interest" description="Disordered" evidence="1">
    <location>
        <begin position="1"/>
        <end position="127"/>
    </location>
</feature>
<sequence length="381" mass="42575">MSEACQEVISLDKSLSRERRSSQERTRSPNQTQNDNCSDSHHDRGSRGSSVSNNNPIVSSRHRGRSQSSEDVDPKDTTPISDAGEQNQVALTDQVVQSGQVAQRSTPVQGLNQSEEKSSSAGIQKEPDLAPEILQAIGERVHPDRKLAPAIHTKFVAGIEEVIKKGLPADKKKRLLKKFPSPENCLMMDPPKLNPELKACLQETITKRDSRIVEKQARITTSLAGLLDVLVKITSLKSEEKLPTKELTESLWGVLQLMADLQHVESSVRRSLIVKNINASMRETLNATTVGEWLFGEKLEEKVKAAKTLEYSSKSLKPNTQQNQTGQSKNSKRPLRRQPSKWTRNSVSSGRRPYQSYQKQKQPSRQSTQLKDNQSVAKKQE</sequence>
<name>A0A6J1R277_9HYME</name>
<dbReference type="PANTHER" id="PTHR34239">
    <property type="entry name" value="APPLE DOMAIN-CONTAINING PROTEIN"/>
    <property type="match status" value="1"/>
</dbReference>
<organism evidence="2 3">
    <name type="scientific">Temnothorax curvispinosus</name>
    <dbReference type="NCBI Taxonomy" id="300111"/>
    <lineage>
        <taxon>Eukaryota</taxon>
        <taxon>Metazoa</taxon>
        <taxon>Ecdysozoa</taxon>
        <taxon>Arthropoda</taxon>
        <taxon>Hexapoda</taxon>
        <taxon>Insecta</taxon>
        <taxon>Pterygota</taxon>
        <taxon>Neoptera</taxon>
        <taxon>Endopterygota</taxon>
        <taxon>Hymenoptera</taxon>
        <taxon>Apocrita</taxon>
        <taxon>Aculeata</taxon>
        <taxon>Formicoidea</taxon>
        <taxon>Formicidae</taxon>
        <taxon>Myrmicinae</taxon>
        <taxon>Temnothorax</taxon>
    </lineage>
</organism>